<keyword evidence="2" id="KW-0969">Cilium</keyword>
<dbReference type="InterPro" id="IPR005186">
    <property type="entry name" value="FlaG"/>
</dbReference>
<organism evidence="2">
    <name type="scientific">Candidatus Nitricoxidivorans perseverans</name>
    <dbReference type="NCBI Taxonomy" id="2975601"/>
    <lineage>
        <taxon>Bacteria</taxon>
        <taxon>Pseudomonadati</taxon>
        <taxon>Pseudomonadota</taxon>
        <taxon>Betaproteobacteria</taxon>
        <taxon>Nitrosomonadales</taxon>
        <taxon>Sterolibacteriaceae</taxon>
        <taxon>Candidatus Nitricoxidivorans</taxon>
    </lineage>
</organism>
<dbReference type="Pfam" id="PF03646">
    <property type="entry name" value="FlaG"/>
    <property type="match status" value="1"/>
</dbReference>
<dbReference type="Gene3D" id="3.30.160.170">
    <property type="entry name" value="FlaG-like"/>
    <property type="match status" value="1"/>
</dbReference>
<keyword evidence="2" id="KW-0282">Flagellum</keyword>
<evidence type="ECO:0000256" key="1">
    <source>
        <dbReference type="SAM" id="MobiDB-lite"/>
    </source>
</evidence>
<dbReference type="InterPro" id="IPR035924">
    <property type="entry name" value="FlaG-like_sf"/>
</dbReference>
<dbReference type="Proteomes" id="UP001234916">
    <property type="component" value="Chromosome"/>
</dbReference>
<name>A0AA49FN09_9PROT</name>
<dbReference type="PANTHER" id="PTHR37166:SF1">
    <property type="entry name" value="PROTEIN FLAG"/>
    <property type="match status" value="1"/>
</dbReference>
<protein>
    <submittedName>
        <fullName evidence="2">Flagellar protein FlaG</fullName>
    </submittedName>
</protein>
<feature type="compositionally biased region" description="Low complexity" evidence="1">
    <location>
        <begin position="14"/>
        <end position="25"/>
    </location>
</feature>
<sequence length="120" mass="12775">MAIQSVGNFGSGTPQPAAPQGGAPAQQPPALPEVQLQAPPQPAAPSREQVQQVVKEMKQLVEPMVPNGLQFSIDDATGKTVVRVTDAQTGEMIRQIPSEELLAIARSLDRMQGLLLRQEA</sequence>
<feature type="compositionally biased region" description="Low complexity" evidence="1">
    <location>
        <begin position="32"/>
        <end position="51"/>
    </location>
</feature>
<dbReference type="SUPFAM" id="SSF160214">
    <property type="entry name" value="FlaG-like"/>
    <property type="match status" value="1"/>
</dbReference>
<reference evidence="2" key="1">
    <citation type="journal article" date="2023" name="Nat. Microbiol.">
        <title>Enrichment and characterization of a nitric oxide-reducing microbial community in a continuous bioreactor.</title>
        <authorList>
            <person name="Garrido-Amador P."/>
            <person name="Stortenbeker N."/>
            <person name="Wessels H.J.C.T."/>
            <person name="Speth D.R."/>
            <person name="Garcia-Heredia I."/>
            <person name="Kartal B."/>
        </authorList>
    </citation>
    <scope>NUCLEOTIDE SEQUENCE</scope>
    <source>
        <strain evidence="2">MAG1</strain>
    </source>
</reference>
<evidence type="ECO:0000313" key="2">
    <source>
        <dbReference type="EMBL" id="WIM06710.1"/>
    </source>
</evidence>
<keyword evidence="2" id="KW-0966">Cell projection</keyword>
<dbReference type="PANTHER" id="PTHR37166">
    <property type="entry name" value="PROTEIN FLAG"/>
    <property type="match status" value="1"/>
</dbReference>
<proteinExistence type="predicted"/>
<accession>A0AA49FN09</accession>
<feature type="region of interest" description="Disordered" evidence="1">
    <location>
        <begin position="1"/>
        <end position="51"/>
    </location>
</feature>
<dbReference type="KEGG" id="npv:OHM77_05440"/>
<gene>
    <name evidence="2" type="ORF">OHM77_05440</name>
</gene>
<feature type="compositionally biased region" description="Polar residues" evidence="1">
    <location>
        <begin position="1"/>
        <end position="13"/>
    </location>
</feature>
<dbReference type="AlphaFoldDB" id="A0AA49FN09"/>
<dbReference type="EMBL" id="CP107246">
    <property type="protein sequence ID" value="WIM06710.1"/>
    <property type="molecule type" value="Genomic_DNA"/>
</dbReference>